<gene>
    <name evidence="10" type="ORF">K6T82_22160</name>
</gene>
<accession>A0A9X1HG81</accession>
<keyword evidence="11" id="KW-1185">Reference proteome</keyword>
<evidence type="ECO:0000313" key="11">
    <source>
        <dbReference type="Proteomes" id="UP001139366"/>
    </source>
</evidence>
<evidence type="ECO:0000256" key="5">
    <source>
        <dbReference type="ARBA" id="ARBA00023277"/>
    </source>
</evidence>
<dbReference type="Pfam" id="PF18962">
    <property type="entry name" value="Por_Secre_tail"/>
    <property type="match status" value="1"/>
</dbReference>
<dbReference type="InterPro" id="IPR052176">
    <property type="entry name" value="Glycosyl_Hydrlase_43_Enz"/>
</dbReference>
<sequence length="708" mass="79208">MIQFKINSFCFTDQVRLYFTLFVMFIGFANPIQAQTSGNPLFTGADPEIHYFNNKYYIYTTAIYGTQFHAYSSTNLVNWIDEGLIFDLFPDSPWSQYNGWAPAVVFRNNKYYFYYTAETKIGVAVGNTPIGPFTDIGAPLIATDPYTDDIIDANVFVDDDGQAYIYYGGSGKSRMVVRKLNADMVSLATGPTDITPQNYTEGPYMVKRKGIYYMMYSNGAWYNDTYNVQYSTSNSPMGPWTYRGKILSSNAEDKGPGHHGVLKMGDCDEYYIIYHRYENGTSGDRKIAIDRMYFNSNDLIEPVNMTNYGVPARVPNSSCPTQSIVSGGIYKLTHKGTTQCLDVFNNGSQSGTNVQQSLDNGSDAQRWIVTLEADGFYKLTHKGTNQCLDVAQNSNVQGANVQQATDNNSDAQRWKIELMSDGYCKLTHKGTTQVLDVDNNSSQSGANVQQWADLGTDAQRWKMELIEVPIVSGGIYRLKHKGTNQSLDVKDASTQQGANVQQYTSNETDAQRWIITKESDGFYKLTHRGTTQVLDVDNNSSQPGANVQQWTDLGTDAQRWKIELMSDGYFKLTHKNTNLCLDVVNNLAEPGTNVHQWTDNGNDAQRWKLDLIKLSTTLSTAKISESKLEIQNETASGISIYPNPVKNTLFFSSDCKESQVGIFSQTGSLVLKQLIRDNSLDVSSLPTGMYLAVLEKDGTKVTRQFIKK</sequence>
<feature type="active site" description="Proton acceptor" evidence="7">
    <location>
        <position position="46"/>
    </location>
</feature>
<dbReference type="RefSeq" id="WP_223710832.1">
    <property type="nucleotide sequence ID" value="NZ_JAINUY010000009.1"/>
</dbReference>
<evidence type="ECO:0000256" key="1">
    <source>
        <dbReference type="ARBA" id="ARBA00009865"/>
    </source>
</evidence>
<evidence type="ECO:0000313" key="10">
    <source>
        <dbReference type="EMBL" id="MBZ4037482.1"/>
    </source>
</evidence>
<evidence type="ECO:0000256" key="3">
    <source>
        <dbReference type="ARBA" id="ARBA00022729"/>
    </source>
</evidence>
<dbReference type="AlphaFoldDB" id="A0A9X1HG81"/>
<dbReference type="PROSITE" id="PS50231">
    <property type="entry name" value="RICIN_B_LECTIN"/>
    <property type="match status" value="2"/>
</dbReference>
<dbReference type="SMART" id="SM00458">
    <property type="entry name" value="RICIN"/>
    <property type="match status" value="2"/>
</dbReference>
<dbReference type="CDD" id="cd00161">
    <property type="entry name" value="beta-trefoil_Ricin-like"/>
    <property type="match status" value="2"/>
</dbReference>
<dbReference type="Proteomes" id="UP001139366">
    <property type="component" value="Unassembled WGS sequence"/>
</dbReference>
<dbReference type="Gene3D" id="2.80.10.50">
    <property type="match status" value="6"/>
</dbReference>
<evidence type="ECO:0000256" key="8">
    <source>
        <dbReference type="PIRSR" id="PIRSR606710-2"/>
    </source>
</evidence>
<keyword evidence="5" id="KW-0119">Carbohydrate metabolism</keyword>
<keyword evidence="2" id="KW-0858">Xylan degradation</keyword>
<keyword evidence="3" id="KW-0732">Signal</keyword>
<organism evidence="10 11">
    <name type="scientific">Flavobacterium potami</name>
    <dbReference type="NCBI Taxonomy" id="2872310"/>
    <lineage>
        <taxon>Bacteria</taxon>
        <taxon>Pseudomonadati</taxon>
        <taxon>Bacteroidota</taxon>
        <taxon>Flavobacteriia</taxon>
        <taxon>Flavobacteriales</taxon>
        <taxon>Flavobacteriaceae</taxon>
        <taxon>Flavobacterium</taxon>
    </lineage>
</organism>
<evidence type="ECO:0000259" key="9">
    <source>
        <dbReference type="SMART" id="SM00458"/>
    </source>
</evidence>
<reference evidence="10 11" key="1">
    <citation type="journal article" date="2023" name="Antonie Van Leeuwenhoek">
        <title>Flavobacterium potami sp. nov., a multi-metal resistance genes harbouring bacterium isolated from shallow river silt.</title>
        <authorList>
            <person name="Li S."/>
            <person name="Mao S."/>
            <person name="Mu W."/>
            <person name="Guo B."/>
            <person name="Li C."/>
            <person name="Zhu Q."/>
            <person name="Hou X."/>
            <person name="Zhao Y."/>
            <person name="Wei S."/>
            <person name="Liu H."/>
            <person name="Liu A."/>
        </authorList>
    </citation>
    <scope>NUCLEOTIDE SEQUENCE [LARGE SCALE GENOMIC DNA]</scope>
    <source>
        <strain evidence="10 11">17A</strain>
    </source>
</reference>
<dbReference type="InterPro" id="IPR026444">
    <property type="entry name" value="Secre_tail"/>
</dbReference>
<evidence type="ECO:0000256" key="4">
    <source>
        <dbReference type="ARBA" id="ARBA00022801"/>
    </source>
</evidence>
<evidence type="ECO:0000256" key="2">
    <source>
        <dbReference type="ARBA" id="ARBA00022651"/>
    </source>
</evidence>
<keyword evidence="2" id="KW-0624">Polysaccharide degradation</keyword>
<evidence type="ECO:0000256" key="6">
    <source>
        <dbReference type="ARBA" id="ARBA00023295"/>
    </source>
</evidence>
<dbReference type="NCBIfam" id="TIGR04183">
    <property type="entry name" value="Por_Secre_tail"/>
    <property type="match status" value="1"/>
</dbReference>
<dbReference type="SUPFAM" id="SSF75005">
    <property type="entry name" value="Arabinanase/levansucrase/invertase"/>
    <property type="match status" value="1"/>
</dbReference>
<dbReference type="SUPFAM" id="SSF50370">
    <property type="entry name" value="Ricin B-like lectins"/>
    <property type="match status" value="2"/>
</dbReference>
<feature type="site" description="Important for catalytic activity, responsible for pKa modulation of the active site Glu and correct orientation of both the proton donor and substrate" evidence="8">
    <location>
        <position position="152"/>
    </location>
</feature>
<dbReference type="GO" id="GO:0045493">
    <property type="term" value="P:xylan catabolic process"/>
    <property type="evidence" value="ECO:0007669"/>
    <property type="project" value="UniProtKB-KW"/>
</dbReference>
<dbReference type="Pfam" id="PF04616">
    <property type="entry name" value="Glyco_hydro_43"/>
    <property type="match status" value="1"/>
</dbReference>
<dbReference type="Gene3D" id="2.115.10.20">
    <property type="entry name" value="Glycosyl hydrolase domain, family 43"/>
    <property type="match status" value="1"/>
</dbReference>
<keyword evidence="4" id="KW-0378">Hydrolase</keyword>
<dbReference type="GO" id="GO:0004553">
    <property type="term" value="F:hydrolase activity, hydrolyzing O-glycosyl compounds"/>
    <property type="evidence" value="ECO:0007669"/>
    <property type="project" value="InterPro"/>
</dbReference>
<dbReference type="InterPro" id="IPR006710">
    <property type="entry name" value="Glyco_hydro_43"/>
</dbReference>
<feature type="active site" description="Proton donor" evidence="7">
    <location>
        <position position="201"/>
    </location>
</feature>
<proteinExistence type="inferred from homology"/>
<dbReference type="PANTHER" id="PTHR43772:SF2">
    <property type="entry name" value="PUTATIVE (AFU_ORTHOLOGUE AFUA_2G04480)-RELATED"/>
    <property type="match status" value="1"/>
</dbReference>
<evidence type="ECO:0000256" key="7">
    <source>
        <dbReference type="PIRSR" id="PIRSR606710-1"/>
    </source>
</evidence>
<name>A0A9X1HG81_9FLAO</name>
<dbReference type="InterPro" id="IPR035992">
    <property type="entry name" value="Ricin_B-like_lectins"/>
</dbReference>
<keyword evidence="6" id="KW-0326">Glycosidase</keyword>
<feature type="domain" description="Ricin B lectin" evidence="9">
    <location>
        <begin position="327"/>
        <end position="464"/>
    </location>
</feature>
<dbReference type="Pfam" id="PF14200">
    <property type="entry name" value="RicinB_lectin_2"/>
    <property type="match status" value="3"/>
</dbReference>
<dbReference type="EMBL" id="JAINUY010000009">
    <property type="protein sequence ID" value="MBZ4037482.1"/>
    <property type="molecule type" value="Genomic_DNA"/>
</dbReference>
<feature type="domain" description="Ricin B lectin" evidence="9">
    <location>
        <begin position="473"/>
        <end position="610"/>
    </location>
</feature>
<comment type="caution">
    <text evidence="10">The sequence shown here is derived from an EMBL/GenBank/DDBJ whole genome shotgun (WGS) entry which is preliminary data.</text>
</comment>
<comment type="similarity">
    <text evidence="1">Belongs to the glycosyl hydrolase 43 family.</text>
</comment>
<dbReference type="PANTHER" id="PTHR43772">
    <property type="entry name" value="ENDO-1,4-BETA-XYLANASE"/>
    <property type="match status" value="1"/>
</dbReference>
<protein>
    <submittedName>
        <fullName evidence="10">RICIN domain-containing protein</fullName>
    </submittedName>
</protein>
<dbReference type="InterPro" id="IPR023296">
    <property type="entry name" value="Glyco_hydro_beta-prop_sf"/>
</dbReference>
<dbReference type="CDD" id="cd09004">
    <property type="entry name" value="GH43_bXyl-like"/>
    <property type="match status" value="1"/>
</dbReference>
<dbReference type="InterPro" id="IPR000772">
    <property type="entry name" value="Ricin_B_lectin"/>
</dbReference>